<keyword evidence="2" id="KW-0378">Hydrolase</keyword>
<sequence length="383" mass="41509">MLAFEMSRDDIRAAVRGTAFVDETEAGLSPIRLPHSIRQRGGDESIERMAAQTAGVRLEVLTTASVVAIEAVLTRSFPAAVPDDARPAVLVAVVDGRETDRKAFLNGPILRQLDAGRTERIDGAVAIAELSLGEPATRPRVIEIWLPQVSATEIHRVSADAPLHPSPTRARPRWTHYGSSISHSAEADGPTRTWPALAALALDWDLTNLGFGGQAMIDPFVARVIRDRPSELITLKIGTNPINADALRMRTFVPAVHGFLDTIRDGQPDTPVVVISPVALPMHETTPGPTVVGPDGHLTGTPDAGDRPGVLTLSYVRPTLERIVGERADPAMHYLDGRRLLGPDDTHHLHDRLHPDAEGYVLMGDRFVQIARHAVWAPRNPGE</sequence>
<dbReference type="Gene3D" id="2.60.120.260">
    <property type="entry name" value="Galactose-binding domain-like"/>
    <property type="match status" value="1"/>
</dbReference>
<proteinExistence type="predicted"/>
<protein>
    <submittedName>
        <fullName evidence="2">GDSL-like Lipase/Acylhydrolase family protein</fullName>
    </submittedName>
</protein>
<reference evidence="2 3" key="1">
    <citation type="submission" date="2016-10" db="EMBL/GenBank/DDBJ databases">
        <authorList>
            <person name="de Groot N.N."/>
        </authorList>
    </citation>
    <scope>NUCLEOTIDE SEQUENCE [LARGE SCALE GENOMIC DNA]</scope>
    <source>
        <strain evidence="2 3">CGMCC 4.3491</strain>
    </source>
</reference>
<organism evidence="2 3">
    <name type="scientific">Herbiconiux ginsengi</name>
    <dbReference type="NCBI Taxonomy" id="381665"/>
    <lineage>
        <taxon>Bacteria</taxon>
        <taxon>Bacillati</taxon>
        <taxon>Actinomycetota</taxon>
        <taxon>Actinomycetes</taxon>
        <taxon>Micrococcales</taxon>
        <taxon>Microbacteriaceae</taxon>
        <taxon>Herbiconiux</taxon>
    </lineage>
</organism>
<evidence type="ECO:0000313" key="2">
    <source>
        <dbReference type="EMBL" id="SDY47936.1"/>
    </source>
</evidence>
<dbReference type="STRING" id="381665.SAMN05216554_0449"/>
<dbReference type="InterPro" id="IPR036514">
    <property type="entry name" value="SGNH_hydro_sf"/>
</dbReference>
<dbReference type="SUPFAM" id="SSF52266">
    <property type="entry name" value="SGNH hydrolase"/>
    <property type="match status" value="1"/>
</dbReference>
<dbReference type="RefSeq" id="WP_175494080.1">
    <property type="nucleotide sequence ID" value="NZ_FNPZ01000001.1"/>
</dbReference>
<dbReference type="Gene3D" id="3.40.50.1110">
    <property type="entry name" value="SGNH hydrolase"/>
    <property type="match status" value="1"/>
</dbReference>
<dbReference type="Pfam" id="PF13472">
    <property type="entry name" value="Lipase_GDSL_2"/>
    <property type="match status" value="1"/>
</dbReference>
<accession>A0A1H3K6Y5</accession>
<evidence type="ECO:0000313" key="3">
    <source>
        <dbReference type="Proteomes" id="UP000198891"/>
    </source>
</evidence>
<dbReference type="Proteomes" id="UP000198891">
    <property type="component" value="Unassembled WGS sequence"/>
</dbReference>
<dbReference type="AlphaFoldDB" id="A0A1H3K6Y5"/>
<name>A0A1H3K6Y5_9MICO</name>
<feature type="domain" description="SGNH hydrolase-type esterase" evidence="1">
    <location>
        <begin position="177"/>
        <end position="360"/>
    </location>
</feature>
<evidence type="ECO:0000259" key="1">
    <source>
        <dbReference type="Pfam" id="PF13472"/>
    </source>
</evidence>
<keyword evidence="3" id="KW-1185">Reference proteome</keyword>
<dbReference type="GO" id="GO:0016787">
    <property type="term" value="F:hydrolase activity"/>
    <property type="evidence" value="ECO:0007669"/>
    <property type="project" value="UniProtKB-KW"/>
</dbReference>
<dbReference type="InterPro" id="IPR013830">
    <property type="entry name" value="SGNH_hydro"/>
</dbReference>
<gene>
    <name evidence="2" type="ORF">SAMN05216554_0449</name>
</gene>
<dbReference type="EMBL" id="FNPZ01000001">
    <property type="protein sequence ID" value="SDY47936.1"/>
    <property type="molecule type" value="Genomic_DNA"/>
</dbReference>